<keyword evidence="3" id="KW-0479">Metal-binding</keyword>
<name>B3T4N4_9ZZZZ</name>
<dbReference type="AlphaFoldDB" id="B3T4N4"/>
<evidence type="ECO:0000256" key="2">
    <source>
        <dbReference type="ARBA" id="ARBA00022694"/>
    </source>
</evidence>
<reference evidence="6" key="1">
    <citation type="journal article" date="2008" name="ISME J.">
        <title>Genomic patterns of recombination, clonal divergence and environment in marine microbial populations.</title>
        <authorList>
            <person name="Konstantinidis K.T."/>
            <person name="Delong E.F."/>
        </authorList>
    </citation>
    <scope>NUCLEOTIDE SEQUENCE</scope>
</reference>
<evidence type="ECO:0000256" key="4">
    <source>
        <dbReference type="ARBA" id="ARBA00022837"/>
    </source>
</evidence>
<dbReference type="GO" id="GO:0046872">
    <property type="term" value="F:metal ion binding"/>
    <property type="evidence" value="ECO:0007669"/>
    <property type="project" value="UniProtKB-KW"/>
</dbReference>
<dbReference type="InterPro" id="IPR023572">
    <property type="entry name" value="Archease_dom"/>
</dbReference>
<dbReference type="PANTHER" id="PTHR12682:SF11">
    <property type="entry name" value="PROTEIN ARCHEASE"/>
    <property type="match status" value="1"/>
</dbReference>
<evidence type="ECO:0000259" key="5">
    <source>
        <dbReference type="Pfam" id="PF01951"/>
    </source>
</evidence>
<dbReference type="InterPro" id="IPR002804">
    <property type="entry name" value="Archease"/>
</dbReference>
<keyword evidence="4" id="KW-0106">Calcium</keyword>
<dbReference type="PANTHER" id="PTHR12682">
    <property type="entry name" value="ARCHEASE"/>
    <property type="match status" value="1"/>
</dbReference>
<protein>
    <recommendedName>
        <fullName evidence="5">Archease domain-containing protein</fullName>
    </recommendedName>
</protein>
<accession>B3T4N4</accession>
<evidence type="ECO:0000256" key="1">
    <source>
        <dbReference type="ARBA" id="ARBA00007963"/>
    </source>
</evidence>
<dbReference type="GO" id="GO:0008033">
    <property type="term" value="P:tRNA processing"/>
    <property type="evidence" value="ECO:0007669"/>
    <property type="project" value="UniProtKB-KW"/>
</dbReference>
<dbReference type="Gene3D" id="3.55.10.10">
    <property type="entry name" value="Archease domain"/>
    <property type="match status" value="1"/>
</dbReference>
<proteinExistence type="inferred from homology"/>
<comment type="similarity">
    <text evidence="1">Belongs to the archease family.</text>
</comment>
<keyword evidence="2" id="KW-0819">tRNA processing</keyword>
<dbReference type="InterPro" id="IPR036820">
    <property type="entry name" value="Archease_dom_sf"/>
</dbReference>
<organism evidence="6">
    <name type="scientific">uncultured marine microorganism HF4000_ANIW137I15</name>
    <dbReference type="NCBI Taxonomy" id="455531"/>
    <lineage>
        <taxon>unclassified sequences</taxon>
        <taxon>environmental samples</taxon>
    </lineage>
</organism>
<dbReference type="SUPFAM" id="SSF69819">
    <property type="entry name" value="MTH1598-like"/>
    <property type="match status" value="1"/>
</dbReference>
<sequence>MDEASAGFRLSPTTADVAIETWGPDAKDIFLEAIRGLFSVMCDPGTVEPRRSIPCRVSGENAEDLFFRWLNEAIYLHEIHGFLACDVRISRWTNTQVEGLLIGEAVDPERHALGLEVKAVTLHRLKVVHEPGGWRAYVIVDV</sequence>
<dbReference type="Pfam" id="PF01951">
    <property type="entry name" value="Archease"/>
    <property type="match status" value="1"/>
</dbReference>
<gene>
    <name evidence="6" type="ORF">ALOHA_HF4000ANIW137I15ctg2g2</name>
</gene>
<dbReference type="EMBL" id="EU016602">
    <property type="protein sequence ID" value="ABZ07515.1"/>
    <property type="molecule type" value="Genomic_DNA"/>
</dbReference>
<feature type="domain" description="Archease" evidence="5">
    <location>
        <begin position="8"/>
        <end position="142"/>
    </location>
</feature>
<evidence type="ECO:0000313" key="6">
    <source>
        <dbReference type="EMBL" id="ABZ07515.1"/>
    </source>
</evidence>
<evidence type="ECO:0000256" key="3">
    <source>
        <dbReference type="ARBA" id="ARBA00022723"/>
    </source>
</evidence>